<evidence type="ECO:0000313" key="2">
    <source>
        <dbReference type="Proteomes" id="UP000046373"/>
    </source>
</evidence>
<protein>
    <submittedName>
        <fullName evidence="1">Uncharacterized protein</fullName>
    </submittedName>
</protein>
<reference evidence="1 2" key="1">
    <citation type="submission" date="2014-08" db="EMBL/GenBank/DDBJ databases">
        <authorList>
            <person name="Moulin Lionel"/>
        </authorList>
    </citation>
    <scope>NUCLEOTIDE SEQUENCE [LARGE SCALE GENOMIC DNA]</scope>
</reference>
<evidence type="ECO:0000313" key="1">
    <source>
        <dbReference type="EMBL" id="CDX39939.1"/>
    </source>
</evidence>
<organism evidence="1 2">
    <name type="scientific">Mesorhizobium plurifarium</name>
    <dbReference type="NCBI Taxonomy" id="69974"/>
    <lineage>
        <taxon>Bacteria</taxon>
        <taxon>Pseudomonadati</taxon>
        <taxon>Pseudomonadota</taxon>
        <taxon>Alphaproteobacteria</taxon>
        <taxon>Hyphomicrobiales</taxon>
        <taxon>Phyllobacteriaceae</taxon>
        <taxon>Mesorhizobium</taxon>
    </lineage>
</organism>
<sequence length="32" mass="3701">MKRLSRNIIQRAPICYSPSVAINIQFRLIEGI</sequence>
<dbReference type="Proteomes" id="UP000046373">
    <property type="component" value="Unassembled WGS sequence"/>
</dbReference>
<accession>A0A090FEE8</accession>
<dbReference type="AlphaFoldDB" id="A0A090FEE8"/>
<name>A0A090FEE8_MESPL</name>
<proteinExistence type="predicted"/>
<dbReference type="EMBL" id="CCNB01000019">
    <property type="protein sequence ID" value="CDX39939.1"/>
    <property type="molecule type" value="Genomic_DNA"/>
</dbReference>
<gene>
    <name evidence="1" type="ORF">MPLDJ20_260180</name>
</gene>